<sequence length="534" mass="61109">MATVNVGDHEVPVLETHYAALRRLRWHAYSKGQQPLPIWADALCINQADLSEKEHQIPLMRKIYSLCKSTAVWLGEFPDTILEGISIACVQLIRDISEGTHLNSLSVLACDKKDLFFINVYGAFESLRSSHWFERRWVIQEAVLAPSVHVYFGTVLLDSSLIWDALQHLGCEACDSIPSDRGHLRFRRQIQGFLVNFKPIFDLRRCSDHRIHILDLCRRFPSRKTSVNADGVYSLLGLTKPTSNMVPDYTRSFHQLSTEISADYISKEQSLSPLHFAGLRHELSLLPSWAVHWTSFSDSWSEFMAIYPCSISKPQQPLPIQLQNEQLRFSACVVDEIENTNKIIADGIHRTIFDPALSVVRDIAAQLAENDCLDDDYPGGGSWKEAWWRTLTADYYCDVLWSRRLTMEDVASFSESVFQYIDDFSRKRILPADGERRRIEAHFDRMVATVSVILPEKAFFYTKKGFIGLAHPQVKPGDRIHWVPGCQVPMIMRDAPKEERARLGATFCRSWAHVTSMEEWMDSLRGDPPTFGRS</sequence>
<dbReference type="InterPro" id="IPR010730">
    <property type="entry name" value="HET"/>
</dbReference>
<proteinExistence type="predicted"/>
<evidence type="ECO:0000259" key="1">
    <source>
        <dbReference type="Pfam" id="PF06985"/>
    </source>
</evidence>
<evidence type="ECO:0000313" key="3">
    <source>
        <dbReference type="Proteomes" id="UP000800094"/>
    </source>
</evidence>
<gene>
    <name evidence="2" type="ORF">BU26DRAFT_512304</name>
</gene>
<keyword evidence="3" id="KW-1185">Reference proteome</keyword>
<dbReference type="RefSeq" id="XP_033675444.1">
    <property type="nucleotide sequence ID" value="XM_033827363.1"/>
</dbReference>
<dbReference type="EMBL" id="ML987218">
    <property type="protein sequence ID" value="KAF2240440.1"/>
    <property type="molecule type" value="Genomic_DNA"/>
</dbReference>
<dbReference type="PANTHER" id="PTHR24148:SF64">
    <property type="entry name" value="HETEROKARYON INCOMPATIBILITY DOMAIN-CONTAINING PROTEIN"/>
    <property type="match status" value="1"/>
</dbReference>
<feature type="domain" description="Heterokaryon incompatibility" evidence="1">
    <location>
        <begin position="4"/>
        <end position="141"/>
    </location>
</feature>
<reference evidence="2" key="1">
    <citation type="journal article" date="2020" name="Stud. Mycol.">
        <title>101 Dothideomycetes genomes: a test case for predicting lifestyles and emergence of pathogens.</title>
        <authorList>
            <person name="Haridas S."/>
            <person name="Albert R."/>
            <person name="Binder M."/>
            <person name="Bloem J."/>
            <person name="Labutti K."/>
            <person name="Salamov A."/>
            <person name="Andreopoulos B."/>
            <person name="Baker S."/>
            <person name="Barry K."/>
            <person name="Bills G."/>
            <person name="Bluhm B."/>
            <person name="Cannon C."/>
            <person name="Castanera R."/>
            <person name="Culley D."/>
            <person name="Daum C."/>
            <person name="Ezra D."/>
            <person name="Gonzalez J."/>
            <person name="Henrissat B."/>
            <person name="Kuo A."/>
            <person name="Liang C."/>
            <person name="Lipzen A."/>
            <person name="Lutzoni F."/>
            <person name="Magnuson J."/>
            <person name="Mondo S."/>
            <person name="Nolan M."/>
            <person name="Ohm R."/>
            <person name="Pangilinan J."/>
            <person name="Park H.-J."/>
            <person name="Ramirez L."/>
            <person name="Alfaro M."/>
            <person name="Sun H."/>
            <person name="Tritt A."/>
            <person name="Yoshinaga Y."/>
            <person name="Zwiers L.-H."/>
            <person name="Turgeon B."/>
            <person name="Goodwin S."/>
            <person name="Spatafora J."/>
            <person name="Crous P."/>
            <person name="Grigoriev I."/>
        </authorList>
    </citation>
    <scope>NUCLEOTIDE SEQUENCE</scope>
    <source>
        <strain evidence="2">CBS 122368</strain>
    </source>
</reference>
<name>A0A6A6HSN1_9PLEO</name>
<organism evidence="2 3">
    <name type="scientific">Trematosphaeria pertusa</name>
    <dbReference type="NCBI Taxonomy" id="390896"/>
    <lineage>
        <taxon>Eukaryota</taxon>
        <taxon>Fungi</taxon>
        <taxon>Dikarya</taxon>
        <taxon>Ascomycota</taxon>
        <taxon>Pezizomycotina</taxon>
        <taxon>Dothideomycetes</taxon>
        <taxon>Pleosporomycetidae</taxon>
        <taxon>Pleosporales</taxon>
        <taxon>Massarineae</taxon>
        <taxon>Trematosphaeriaceae</taxon>
        <taxon>Trematosphaeria</taxon>
    </lineage>
</organism>
<evidence type="ECO:0000313" key="2">
    <source>
        <dbReference type="EMBL" id="KAF2240440.1"/>
    </source>
</evidence>
<dbReference type="PANTHER" id="PTHR24148">
    <property type="entry name" value="ANKYRIN REPEAT DOMAIN-CONTAINING PROTEIN 39 HOMOLOG-RELATED"/>
    <property type="match status" value="1"/>
</dbReference>
<dbReference type="Pfam" id="PF06985">
    <property type="entry name" value="HET"/>
    <property type="match status" value="1"/>
</dbReference>
<protein>
    <recommendedName>
        <fullName evidence="1">Heterokaryon incompatibility domain-containing protein</fullName>
    </recommendedName>
</protein>
<dbReference type="Proteomes" id="UP000800094">
    <property type="component" value="Unassembled WGS sequence"/>
</dbReference>
<dbReference type="OrthoDB" id="3557394at2759"/>
<accession>A0A6A6HSN1</accession>
<dbReference type="AlphaFoldDB" id="A0A6A6HSN1"/>
<dbReference type="InterPro" id="IPR052895">
    <property type="entry name" value="HetReg/Transcr_Mod"/>
</dbReference>
<dbReference type="GeneID" id="54580693"/>